<dbReference type="OrthoDB" id="3480344at2"/>
<evidence type="ECO:0000313" key="3">
    <source>
        <dbReference type="Proteomes" id="UP000468735"/>
    </source>
</evidence>
<dbReference type="RefSeq" id="WP_151558246.1">
    <property type="nucleotide sequence ID" value="NZ_WBMT01000002.1"/>
</dbReference>
<dbReference type="Proteomes" id="UP000468735">
    <property type="component" value="Unassembled WGS sequence"/>
</dbReference>
<feature type="region of interest" description="Disordered" evidence="1">
    <location>
        <begin position="1"/>
        <end position="20"/>
    </location>
</feature>
<accession>A0A6H9YY73</accession>
<gene>
    <name evidence="2" type="ORF">F8566_04335</name>
</gene>
<protein>
    <submittedName>
        <fullName evidence="2">Uncharacterized protein</fullName>
    </submittedName>
</protein>
<proteinExistence type="predicted"/>
<name>A0A6H9YY73_9ACTN</name>
<sequence length="112" mass="12626">MSFDGPKHRGTRPDQSTPDSQRAVLLDELGRELVCACQELRVERVGLPTRLVVTKHGSEACEEVGCDFDAETGWWFVWLWGEQQPQRIGHVRDVQQVARSVASVMGIRPLKV</sequence>
<organism evidence="2 3">
    <name type="scientific">Actinomadura rudentiformis</name>
    <dbReference type="NCBI Taxonomy" id="359158"/>
    <lineage>
        <taxon>Bacteria</taxon>
        <taxon>Bacillati</taxon>
        <taxon>Actinomycetota</taxon>
        <taxon>Actinomycetes</taxon>
        <taxon>Streptosporangiales</taxon>
        <taxon>Thermomonosporaceae</taxon>
        <taxon>Actinomadura</taxon>
    </lineage>
</organism>
<dbReference type="AlphaFoldDB" id="A0A6H9YY73"/>
<comment type="caution">
    <text evidence="2">The sequence shown here is derived from an EMBL/GenBank/DDBJ whole genome shotgun (WGS) entry which is preliminary data.</text>
</comment>
<dbReference type="EMBL" id="WBMT01000002">
    <property type="protein sequence ID" value="KAB2351473.1"/>
    <property type="molecule type" value="Genomic_DNA"/>
</dbReference>
<evidence type="ECO:0000313" key="2">
    <source>
        <dbReference type="EMBL" id="KAB2351473.1"/>
    </source>
</evidence>
<keyword evidence="3" id="KW-1185">Reference proteome</keyword>
<reference evidence="2 3" key="1">
    <citation type="submission" date="2019-09" db="EMBL/GenBank/DDBJ databases">
        <title>Actinomadura physcomitrii sp. nov., a novel actinomycete isolated from moss [Physcomitrium sphaericum (Ludw) Fuernr].</title>
        <authorList>
            <person name="Zhuang X."/>
            <person name="Liu C."/>
        </authorList>
    </citation>
    <scope>NUCLEOTIDE SEQUENCE [LARGE SCALE GENOMIC DNA]</scope>
    <source>
        <strain evidence="2 3">HMC1</strain>
    </source>
</reference>
<evidence type="ECO:0000256" key="1">
    <source>
        <dbReference type="SAM" id="MobiDB-lite"/>
    </source>
</evidence>